<dbReference type="FunFam" id="3.30.300.30:FF:000002">
    <property type="entry name" value="Long-chain fatty acid transport protein 1"/>
    <property type="match status" value="1"/>
</dbReference>
<gene>
    <name evidence="25" type="ORF">PHET_04003</name>
</gene>
<evidence type="ECO:0000256" key="20">
    <source>
        <dbReference type="ARBA" id="ARBA00068795"/>
    </source>
</evidence>
<evidence type="ECO:0000256" key="2">
    <source>
        <dbReference type="ARBA" id="ARBA00006432"/>
    </source>
</evidence>
<comment type="caution">
    <text evidence="25">The sequence shown here is derived from an EMBL/GenBank/DDBJ whole genome shotgun (WGS) entry which is preliminary data.</text>
</comment>
<evidence type="ECO:0000256" key="7">
    <source>
        <dbReference type="ARBA" id="ARBA00022741"/>
    </source>
</evidence>
<dbReference type="OrthoDB" id="288590at2759"/>
<keyword evidence="4" id="KW-1003">Cell membrane</keyword>
<evidence type="ECO:0000256" key="4">
    <source>
        <dbReference type="ARBA" id="ARBA00022475"/>
    </source>
</evidence>
<evidence type="ECO:0000256" key="22">
    <source>
        <dbReference type="SAM" id="Phobius"/>
    </source>
</evidence>
<evidence type="ECO:0000256" key="11">
    <source>
        <dbReference type="ARBA" id="ARBA00023055"/>
    </source>
</evidence>
<evidence type="ECO:0000256" key="3">
    <source>
        <dbReference type="ARBA" id="ARBA00022448"/>
    </source>
</evidence>
<comment type="similarity">
    <text evidence="2">Belongs to the ATP-dependent AMP-binding enzyme family.</text>
</comment>
<keyword evidence="10 22" id="KW-1133">Transmembrane helix</keyword>
<dbReference type="GO" id="GO:0004467">
    <property type="term" value="F:long-chain fatty acid-CoA ligase activity"/>
    <property type="evidence" value="ECO:0007669"/>
    <property type="project" value="UniProtKB-EC"/>
</dbReference>
<keyword evidence="5" id="KW-0436">Ligase</keyword>
<keyword evidence="8" id="KW-0443">Lipid metabolism</keyword>
<evidence type="ECO:0000256" key="1">
    <source>
        <dbReference type="ARBA" id="ARBA00004651"/>
    </source>
</evidence>
<keyword evidence="12 22" id="KW-0472">Membrane</keyword>
<dbReference type="Gene3D" id="3.40.50.12780">
    <property type="entry name" value="N-terminal domain of ligase-like"/>
    <property type="match status" value="1"/>
</dbReference>
<dbReference type="GO" id="GO:0005886">
    <property type="term" value="C:plasma membrane"/>
    <property type="evidence" value="ECO:0007669"/>
    <property type="project" value="UniProtKB-SubCell"/>
</dbReference>
<dbReference type="GO" id="GO:0044539">
    <property type="term" value="P:long-chain fatty acid import into cell"/>
    <property type="evidence" value="ECO:0007669"/>
    <property type="project" value="TreeGrafter"/>
</dbReference>
<dbReference type="PANTHER" id="PTHR43107:SF22">
    <property type="entry name" value="VERY LONG-CHAIN ACYL-COA SYNTHETASE"/>
    <property type="match status" value="1"/>
</dbReference>
<evidence type="ECO:0000256" key="19">
    <source>
        <dbReference type="ARBA" id="ARBA00060276"/>
    </source>
</evidence>
<evidence type="ECO:0000256" key="5">
    <source>
        <dbReference type="ARBA" id="ARBA00022598"/>
    </source>
</evidence>
<sequence>MVRKNNWYPCYTFFLLLFIHTIILNDAVWKSFLKSYVIYLFFGGWRYQRIFFYTFRRDLKGLRCLIMMMYTTLRNSYTKEPFADIFARTVKRRGRDCIAAYFEDQVWTFGQLDDYSNKVANHLLRCGFQRGDKLSLLMHSSPAYVGIWLGAAKVGVATGLLNFNLRNVSLSHCMDAVGGKGIIVGKQLKDAFLEIDGEKRFPADKIWYVDEPASLPESSDAMSTTSEASWNQRLAEVSAAAPPKLARSKSREHLIYVFTSGTSGLPKAAIITTPRYLYMVSGVRYSFGIYKSDILYTSLPLYHTLAGICGVGQMLVRGTTLAIRAKFSASKFWEDCIKYNCTVVQYIGELCRYLVAQPLKPTDKQHHVRLAFGNGLRKETWIEFQKRFNVPLIGELYGATESNSSIINCDGKLGAIGFMPQIIRGIYPIYLIKMDPVTEMPLRDPETGLCIECDTEEPGQLIGRIDNSNPTRFYDGYVNKEASEKKILRSVFKPGDAWFASGDLLYRDEFGYLYFSDRLGDTFRWRGENVSTAEVESVLLRVYPESSISVYGVPVPGNEGKAGMAAIVVDFKKLSEEEEKSMIETVYSNVTEHLPSYARPLFVRLCESIEMTSTFKLRKVDLVKAGFDPRNSKDHIYWLDPSVKHYSRLDEDTFEKLKKGTVRL</sequence>
<feature type="transmembrane region" description="Helical" evidence="22">
    <location>
        <begin position="7"/>
        <end position="24"/>
    </location>
</feature>
<keyword evidence="26" id="KW-1185">Reference proteome</keyword>
<dbReference type="SUPFAM" id="SSF56801">
    <property type="entry name" value="Acetyl-CoA synthetase-like"/>
    <property type="match status" value="1"/>
</dbReference>
<keyword evidence="11" id="KW-0445">Lipid transport</keyword>
<dbReference type="AlphaFoldDB" id="A0A8J4X0R1"/>
<evidence type="ECO:0000256" key="9">
    <source>
        <dbReference type="ARBA" id="ARBA00022840"/>
    </source>
</evidence>
<dbReference type="InterPro" id="IPR045851">
    <property type="entry name" value="AMP-bd_C_sf"/>
</dbReference>
<keyword evidence="7" id="KW-0547">Nucleotide-binding</keyword>
<dbReference type="GO" id="GO:0005524">
    <property type="term" value="F:ATP binding"/>
    <property type="evidence" value="ECO:0007669"/>
    <property type="project" value="UniProtKB-KW"/>
</dbReference>
<feature type="domain" description="AMP-binding enzyme C-terminal" evidence="24">
    <location>
        <begin position="534"/>
        <end position="616"/>
    </location>
</feature>
<keyword evidence="8" id="KW-0276">Fatty acid metabolism</keyword>
<evidence type="ECO:0000256" key="13">
    <source>
        <dbReference type="ARBA" id="ARBA00023140"/>
    </source>
</evidence>
<evidence type="ECO:0000256" key="6">
    <source>
        <dbReference type="ARBA" id="ARBA00022692"/>
    </source>
</evidence>
<dbReference type="InterPro" id="IPR000873">
    <property type="entry name" value="AMP-dep_synth/lig_dom"/>
</dbReference>
<evidence type="ECO:0000256" key="8">
    <source>
        <dbReference type="ARBA" id="ARBA00022832"/>
    </source>
</evidence>
<dbReference type="PANTHER" id="PTHR43107">
    <property type="entry name" value="LONG-CHAIN FATTY ACID TRANSPORT PROTEIN"/>
    <property type="match status" value="1"/>
</dbReference>
<feature type="domain" description="AMP-dependent synthetase/ligase" evidence="23">
    <location>
        <begin position="87"/>
        <end position="461"/>
    </location>
</feature>
<evidence type="ECO:0000256" key="12">
    <source>
        <dbReference type="ARBA" id="ARBA00023136"/>
    </source>
</evidence>
<evidence type="ECO:0000256" key="16">
    <source>
        <dbReference type="ARBA" id="ARBA00041297"/>
    </source>
</evidence>
<dbReference type="Pfam" id="PF13193">
    <property type="entry name" value="AMP-binding_C"/>
    <property type="match status" value="1"/>
</dbReference>
<comment type="function">
    <text evidence="19">Acyl-CoA synthetase required for both the import of long chain fatty acids (LCFAs) (C14-C18) and the activation very long chain fatty acids (VLCFAs) (C20-C26) by esterification of the fatty acids into metabolically active CoA-thioesters for subsequent degradation or incorporation into phospholipids. The transport and fatty acyl-CoA synthetase activities are genetically separable and are thus independent activities. Esterifies VLCFAs in the peroxisome matrix. The VLCFAs are actively transported into peroxisomes by a PXA1-PXA2 heterodimeric transporter in the peroxisomal membrane.</text>
</comment>
<evidence type="ECO:0000259" key="23">
    <source>
        <dbReference type="Pfam" id="PF00501"/>
    </source>
</evidence>
<evidence type="ECO:0000256" key="15">
    <source>
        <dbReference type="ARBA" id="ARBA00036527"/>
    </source>
</evidence>
<keyword evidence="3" id="KW-0813">Transport</keyword>
<evidence type="ECO:0000256" key="18">
    <source>
        <dbReference type="ARBA" id="ARBA00048666"/>
    </source>
</evidence>
<reference evidence="25" key="1">
    <citation type="submission" date="2019-05" db="EMBL/GenBank/DDBJ databases">
        <title>Annotation for the trematode Paragonimus heterotremus.</title>
        <authorList>
            <person name="Choi Y.-J."/>
        </authorList>
    </citation>
    <scope>NUCLEOTIDE SEQUENCE</scope>
    <source>
        <strain evidence="25">LC</strain>
    </source>
</reference>
<dbReference type="InterPro" id="IPR025110">
    <property type="entry name" value="AMP-bd_C"/>
</dbReference>
<keyword evidence="9" id="KW-0067">ATP-binding</keyword>
<evidence type="ECO:0000313" key="25">
    <source>
        <dbReference type="EMBL" id="KAF5402277.1"/>
    </source>
</evidence>
<name>A0A8J4X0R1_9TREM</name>
<keyword evidence="13" id="KW-0576">Peroxisome</keyword>
<keyword evidence="6 22" id="KW-0812">Transmembrane</keyword>
<evidence type="ECO:0000259" key="24">
    <source>
        <dbReference type="Pfam" id="PF13193"/>
    </source>
</evidence>
<protein>
    <recommendedName>
        <fullName evidence="20">Very long-chain fatty acid transport protein</fullName>
        <ecNumber evidence="14">6.2.1.3</ecNumber>
    </recommendedName>
    <alternativeName>
        <fullName evidence="16">Long-chain-fatty-acid--CoA ligase</fullName>
    </alternativeName>
    <alternativeName>
        <fullName evidence="21">Very-long-chain acyl-CoA synthetase</fullName>
    </alternativeName>
</protein>
<comment type="subcellular location">
    <subcellularLocation>
        <location evidence="1">Cell membrane</location>
        <topology evidence="1">Multi-pass membrane protein</topology>
    </subcellularLocation>
    <subcellularLocation>
        <location evidence="17">Peroxisome membrane</location>
    </subcellularLocation>
</comment>
<evidence type="ECO:0000256" key="14">
    <source>
        <dbReference type="ARBA" id="ARBA00026121"/>
    </source>
</evidence>
<comment type="catalytic activity">
    <reaction evidence="18">
        <text>tetracosanoate + ATP + CoA = tetracosanoyl-CoA + AMP + diphosphate</text>
        <dbReference type="Rhea" id="RHEA:33639"/>
        <dbReference type="ChEBI" id="CHEBI:30616"/>
        <dbReference type="ChEBI" id="CHEBI:31014"/>
        <dbReference type="ChEBI" id="CHEBI:33019"/>
        <dbReference type="ChEBI" id="CHEBI:57287"/>
        <dbReference type="ChEBI" id="CHEBI:65052"/>
        <dbReference type="ChEBI" id="CHEBI:456215"/>
    </reaction>
    <physiologicalReaction direction="left-to-right" evidence="18">
        <dbReference type="Rhea" id="RHEA:33640"/>
    </physiologicalReaction>
</comment>
<dbReference type="InterPro" id="IPR020845">
    <property type="entry name" value="AMP-binding_CS"/>
</dbReference>
<dbReference type="PROSITE" id="PS00455">
    <property type="entry name" value="AMP_BINDING"/>
    <property type="match status" value="1"/>
</dbReference>
<evidence type="ECO:0000313" key="26">
    <source>
        <dbReference type="Proteomes" id="UP000748531"/>
    </source>
</evidence>
<dbReference type="FunFam" id="3.40.50.12780:FF:000019">
    <property type="entry name" value="Long-chain fatty acid transporter"/>
    <property type="match status" value="1"/>
</dbReference>
<dbReference type="Pfam" id="PF00501">
    <property type="entry name" value="AMP-binding"/>
    <property type="match status" value="1"/>
</dbReference>
<organism evidence="25 26">
    <name type="scientific">Paragonimus heterotremus</name>
    <dbReference type="NCBI Taxonomy" id="100268"/>
    <lineage>
        <taxon>Eukaryota</taxon>
        <taxon>Metazoa</taxon>
        <taxon>Spiralia</taxon>
        <taxon>Lophotrochozoa</taxon>
        <taxon>Platyhelminthes</taxon>
        <taxon>Trematoda</taxon>
        <taxon>Digenea</taxon>
        <taxon>Plagiorchiida</taxon>
        <taxon>Troglotremata</taxon>
        <taxon>Troglotrematidae</taxon>
        <taxon>Paragonimus</taxon>
    </lineage>
</organism>
<dbReference type="Proteomes" id="UP000748531">
    <property type="component" value="Unassembled WGS sequence"/>
</dbReference>
<evidence type="ECO:0000256" key="21">
    <source>
        <dbReference type="ARBA" id="ARBA00078285"/>
    </source>
</evidence>
<dbReference type="GO" id="GO:0005789">
    <property type="term" value="C:endoplasmic reticulum membrane"/>
    <property type="evidence" value="ECO:0007669"/>
    <property type="project" value="TreeGrafter"/>
</dbReference>
<dbReference type="EC" id="6.2.1.3" evidence="14"/>
<dbReference type="GO" id="GO:0005778">
    <property type="term" value="C:peroxisomal membrane"/>
    <property type="evidence" value="ECO:0007669"/>
    <property type="project" value="UniProtKB-SubCell"/>
</dbReference>
<accession>A0A8J4X0R1</accession>
<evidence type="ECO:0000256" key="17">
    <source>
        <dbReference type="ARBA" id="ARBA00046271"/>
    </source>
</evidence>
<dbReference type="EMBL" id="LUCH01001915">
    <property type="protein sequence ID" value="KAF5402277.1"/>
    <property type="molecule type" value="Genomic_DNA"/>
</dbReference>
<proteinExistence type="inferred from homology"/>
<comment type="catalytic activity">
    <reaction evidence="15">
        <text>a very long-chain fatty acid + ATP + CoA = a very long-chain fatty acyl-CoA + AMP + diphosphate</text>
        <dbReference type="Rhea" id="RHEA:54536"/>
        <dbReference type="ChEBI" id="CHEBI:30616"/>
        <dbReference type="ChEBI" id="CHEBI:33019"/>
        <dbReference type="ChEBI" id="CHEBI:57287"/>
        <dbReference type="ChEBI" id="CHEBI:58950"/>
        <dbReference type="ChEBI" id="CHEBI:138261"/>
        <dbReference type="ChEBI" id="CHEBI:456215"/>
    </reaction>
    <physiologicalReaction direction="left-to-right" evidence="15">
        <dbReference type="Rhea" id="RHEA:54537"/>
    </physiologicalReaction>
</comment>
<dbReference type="InterPro" id="IPR042099">
    <property type="entry name" value="ANL_N_sf"/>
</dbReference>
<dbReference type="Gene3D" id="3.30.300.30">
    <property type="match status" value="1"/>
</dbReference>
<evidence type="ECO:0000256" key="10">
    <source>
        <dbReference type="ARBA" id="ARBA00022989"/>
    </source>
</evidence>
<dbReference type="GO" id="GO:0005324">
    <property type="term" value="F:long-chain fatty acid transmembrane transporter activity"/>
    <property type="evidence" value="ECO:0007669"/>
    <property type="project" value="TreeGrafter"/>
</dbReference>